<reference evidence="2" key="1">
    <citation type="submission" date="2020-09" db="EMBL/GenBank/DDBJ databases">
        <title>Parvovirus dark matter in the feces of wild birds.</title>
        <authorList>
            <person name="Dai Z."/>
            <person name="Yang S."/>
            <person name="Zhang W."/>
        </authorList>
    </citation>
    <scope>NUCLEOTIDE SEQUENCE</scope>
    <source>
        <strain evidence="2">Spa143par05</strain>
    </source>
</reference>
<proteinExistence type="predicted"/>
<dbReference type="EMBL" id="MW046444">
    <property type="protein sequence ID" value="QTE03844.1"/>
    <property type="molecule type" value="Genomic_DNA"/>
</dbReference>
<evidence type="ECO:0000256" key="1">
    <source>
        <dbReference type="SAM" id="MobiDB-lite"/>
    </source>
</evidence>
<organism evidence="2">
    <name type="scientific">Passer montanus parvoviridae sp</name>
    <dbReference type="NCBI Taxonomy" id="2794522"/>
    <lineage>
        <taxon>Viruses</taxon>
        <taxon>Monodnaviria</taxon>
        <taxon>Shotokuvirae</taxon>
        <taxon>Cossaviricota</taxon>
        <taxon>Quintoviricetes</taxon>
        <taxon>Piccovirales</taxon>
        <taxon>Parvoviridae</taxon>
    </lineage>
</organism>
<evidence type="ECO:0000313" key="2">
    <source>
        <dbReference type="EMBL" id="QTE03844.1"/>
    </source>
</evidence>
<feature type="compositionally biased region" description="Low complexity" evidence="1">
    <location>
        <begin position="112"/>
        <end position="122"/>
    </location>
</feature>
<protein>
    <submittedName>
        <fullName evidence="2">Uncharacterized protein</fullName>
    </submittedName>
</protein>
<feature type="region of interest" description="Disordered" evidence="1">
    <location>
        <begin position="105"/>
        <end position="180"/>
    </location>
</feature>
<name>A0A8A4XDK7_9VIRU</name>
<feature type="compositionally biased region" description="Basic and acidic residues" evidence="1">
    <location>
        <begin position="171"/>
        <end position="180"/>
    </location>
</feature>
<sequence length="180" mass="20231">MARNFNITFEPCTLVYTLLDPTVLPFDDFSLLIRSLHTYMVDSITPNPNQNNVHVKLNYQASTVNAQKKLGSLADFVHISKLSSFVKETEFSRLAELQKQFGIQLGGDTPDAAPTPYRAPRGAGRGRRVFPNRVHPYAKATKAPPTVVHQYSAISEEEPEETPGSYQSTSFDHENQQQEY</sequence>
<accession>A0A8A4XDK7</accession>